<organism evidence="14 15">
    <name type="scientific">Phaeovibrio sulfidiphilus</name>
    <dbReference type="NCBI Taxonomy" id="1220600"/>
    <lineage>
        <taxon>Bacteria</taxon>
        <taxon>Pseudomonadati</taxon>
        <taxon>Pseudomonadota</taxon>
        <taxon>Alphaproteobacteria</taxon>
        <taxon>Rhodospirillales</taxon>
        <taxon>Rhodospirillaceae</taxon>
        <taxon>Phaeovibrio</taxon>
    </lineage>
</organism>
<dbReference type="Proteomes" id="UP000631034">
    <property type="component" value="Unassembled WGS sequence"/>
</dbReference>
<comment type="function">
    <text evidence="10">Releases the supercoiling and torsional tension of DNA, which is introduced during the DNA replication and transcription, by transiently cleaving and rejoining one strand of the DNA duplex. Introduces a single-strand break via transesterification at a target site in duplex DNA. The scissile phosphodiester is attacked by the catalytic tyrosine of the enzyme, resulting in the formation of a DNA-(5'-phosphotyrosyl)-enzyme intermediate and the expulsion of a 3'-OH DNA strand. The free DNA strand then undergoes passage around the unbroken strand, thus removing DNA supercoils. Finally, in the religation step, the DNA 3'-OH attacks the covalent intermediate to expel the active-site tyrosine and restore the DNA phosphodiester backbone.</text>
</comment>
<dbReference type="RefSeq" id="WP_192533233.1">
    <property type="nucleotide sequence ID" value="NZ_JACZHT010000001.1"/>
</dbReference>
<feature type="region of interest" description="Disordered" evidence="11">
    <location>
        <begin position="777"/>
        <end position="809"/>
    </location>
</feature>
<evidence type="ECO:0000256" key="4">
    <source>
        <dbReference type="ARBA" id="ARBA00022771"/>
    </source>
</evidence>
<dbReference type="Pfam" id="PF13368">
    <property type="entry name" value="Toprim_C_rpt"/>
    <property type="match status" value="3"/>
</dbReference>
<evidence type="ECO:0000256" key="7">
    <source>
        <dbReference type="ARBA" id="ARBA00023029"/>
    </source>
</evidence>
<dbReference type="Gene3D" id="3.40.50.140">
    <property type="match status" value="1"/>
</dbReference>
<comment type="subunit">
    <text evidence="10">Monomer.</text>
</comment>
<evidence type="ECO:0000259" key="13">
    <source>
        <dbReference type="PROSITE" id="PS52039"/>
    </source>
</evidence>
<evidence type="ECO:0000256" key="11">
    <source>
        <dbReference type="SAM" id="MobiDB-lite"/>
    </source>
</evidence>
<feature type="site" description="Interaction with DNA" evidence="10">
    <location>
        <position position="31"/>
    </location>
</feature>
<evidence type="ECO:0000256" key="3">
    <source>
        <dbReference type="ARBA" id="ARBA00022723"/>
    </source>
</evidence>
<evidence type="ECO:0000313" key="15">
    <source>
        <dbReference type="Proteomes" id="UP000631034"/>
    </source>
</evidence>
<evidence type="ECO:0000256" key="6">
    <source>
        <dbReference type="ARBA" id="ARBA00022842"/>
    </source>
</evidence>
<evidence type="ECO:0000256" key="2">
    <source>
        <dbReference type="ARBA" id="ARBA00009446"/>
    </source>
</evidence>
<keyword evidence="9 10" id="KW-0413">Isomerase</keyword>
<dbReference type="InterPro" id="IPR013824">
    <property type="entry name" value="Topo_IA_cen_sub1"/>
</dbReference>
<dbReference type="PROSITE" id="PS50880">
    <property type="entry name" value="TOPRIM"/>
    <property type="match status" value="1"/>
</dbReference>
<feature type="site" description="Interaction with DNA" evidence="10">
    <location>
        <position position="142"/>
    </location>
</feature>
<dbReference type="PANTHER" id="PTHR42785">
    <property type="entry name" value="DNA TOPOISOMERASE, TYPE IA, CORE"/>
    <property type="match status" value="1"/>
</dbReference>
<reference evidence="14" key="1">
    <citation type="submission" date="2020-10" db="EMBL/GenBank/DDBJ databases">
        <title>Genome sequence of the unusual species of purple photosynthetic bacteria, Phaeovibrio sulfidiphilus DSM 23193, type strain.</title>
        <authorList>
            <person name="Kyndt J.A."/>
            <person name="Meyer T.E."/>
        </authorList>
    </citation>
    <scope>NUCLEOTIDE SEQUENCE</scope>
    <source>
        <strain evidence="14">DSM 23193</strain>
    </source>
</reference>
<name>A0A8J6YM55_9PROT</name>
<protein>
    <recommendedName>
        <fullName evidence="10">DNA topoisomerase 1</fullName>
        <ecNumber evidence="10">5.6.2.1</ecNumber>
    </recommendedName>
    <alternativeName>
        <fullName evidence="10">DNA topoisomerase I</fullName>
    </alternativeName>
</protein>
<evidence type="ECO:0000256" key="9">
    <source>
        <dbReference type="ARBA" id="ARBA00023235"/>
    </source>
</evidence>
<keyword evidence="15" id="KW-1185">Reference proteome</keyword>
<feature type="site" description="Interaction with DNA" evidence="10">
    <location>
        <position position="145"/>
    </location>
</feature>
<dbReference type="EC" id="5.6.2.1" evidence="10"/>
<feature type="domain" description="Topo IA-type catalytic" evidence="13">
    <location>
        <begin position="131"/>
        <end position="569"/>
    </location>
</feature>
<dbReference type="InterPro" id="IPR013825">
    <property type="entry name" value="Topo_IA_cen_sub2"/>
</dbReference>
<feature type="site" description="Interaction with DNA" evidence="10">
    <location>
        <position position="501"/>
    </location>
</feature>
<dbReference type="Pfam" id="PF01131">
    <property type="entry name" value="Topoisom_bac"/>
    <property type="match status" value="1"/>
</dbReference>
<dbReference type="InterPro" id="IPR013497">
    <property type="entry name" value="Topo_IA_cen"/>
</dbReference>
<dbReference type="InterPro" id="IPR000380">
    <property type="entry name" value="Topo_IA"/>
</dbReference>
<feature type="site" description="Interaction with DNA" evidence="10">
    <location>
        <position position="141"/>
    </location>
</feature>
<keyword evidence="3" id="KW-0479">Metal-binding</keyword>
<comment type="catalytic activity">
    <reaction evidence="1 10">
        <text>ATP-independent breakage of single-stranded DNA, followed by passage and rejoining.</text>
        <dbReference type="EC" id="5.6.2.1"/>
    </reaction>
</comment>
<dbReference type="InterPro" id="IPR013826">
    <property type="entry name" value="Topo_IA_cen_sub3"/>
</dbReference>
<dbReference type="SMART" id="SM00493">
    <property type="entry name" value="TOPRIM"/>
    <property type="match status" value="1"/>
</dbReference>
<proteinExistence type="inferred from homology"/>
<keyword evidence="8 10" id="KW-0238">DNA-binding</keyword>
<dbReference type="PRINTS" id="PR00417">
    <property type="entry name" value="PRTPISMRASEI"/>
</dbReference>
<sequence length="951" mass="103100">MRVVVVESPAKAKTINKYLGKDYTVLASFGHVRDLPAKDGSVRPDDDFSMDWETDERSEKHLREIARALKDADTLLLATDPDREGEAISWHVREILESRKHLKDKTVRRITFNAITKRAVEEAIAAPRDLDRPLVEAYLARRALDYLVGFNLSPVLWRKLPGSRSAGRVQSVALRLICEREQEIEAFRARDYWTVDAVLQSGKGEAFRAQLTHLKGVKLDRFALGTEDEALAAVRAVEAAALEVLSVEPKQARRNPYAPFTTSTLQQEASRKLGFSARQTMTVAQKLYEGIDLGGETVGLITYMRTDGVSIAPEAIHQARQVIGSEYGPAYVPDQPRLYKTKAKNAQEAHEAIRPTDLSRKPAQVARYLTAEQARLYELVWKRTIASQMASAVLDQVAVDVGDRGESVRLRATGSVIRFDGFLRVYREDIDDRTDDGDDENRLLPPLVAGESVGRESVLANKHTTQPPPRYTEASLVKKLEELGIGRPSTYASIISVLQDRSYVRLESKRFMPEDRGRLVTAFLENFFNRYVQYSFTADLENRLDEISAGTLGWKTVLRDFWVDFHAAIEETAHLRVSEVLDALDAELGPHLFPPREDGTDPRVCPKCREGRLSLRIGKFGAFVGCSGYPECGFTRPLVSKGDDGGEALGDDGTKVLGTDPLDGLEVTLRKGPYGFYIQKGEAVKADKAAGVKAVKPPRASIPAGVDMTTIDLGTGLKLLSLPRDIGEHPETRQMVSAGIGRFGPYLKHGDVYKSLPKDDPLLVLTIGLNHAVSTLAEPGRGGGRARAPARSLGEHPETGKPVTVHSGRFGPYVQTGTLRATIPAAEAEDMESLSLERALELLAARAEKEAAGGTRKKAPAKTAAKSATAKKTAAKTTTKTAATKKAAPKKAATSADGADGDAGAAPAKKTAAKKATTAKAGTKAATTKKAAASKAAAGADADGASPADDA</sequence>
<dbReference type="SUPFAM" id="SSF57783">
    <property type="entry name" value="Zinc beta-ribbon"/>
    <property type="match status" value="1"/>
</dbReference>
<dbReference type="EMBL" id="JACZHT010000001">
    <property type="protein sequence ID" value="MBE1236369.1"/>
    <property type="molecule type" value="Genomic_DNA"/>
</dbReference>
<dbReference type="InterPro" id="IPR013498">
    <property type="entry name" value="Topo_IA_Znf"/>
</dbReference>
<comment type="caution">
    <text evidence="14">The sequence shown here is derived from an EMBL/GenBank/DDBJ whole genome shotgun (WGS) entry which is preliminary data.</text>
</comment>
<dbReference type="PANTHER" id="PTHR42785:SF1">
    <property type="entry name" value="DNA TOPOISOMERASE"/>
    <property type="match status" value="1"/>
</dbReference>
<evidence type="ECO:0000256" key="1">
    <source>
        <dbReference type="ARBA" id="ARBA00000213"/>
    </source>
</evidence>
<dbReference type="Pfam" id="PF01751">
    <property type="entry name" value="Toprim"/>
    <property type="match status" value="1"/>
</dbReference>
<feature type="region of interest" description="Disordered" evidence="11">
    <location>
        <begin position="849"/>
        <end position="951"/>
    </location>
</feature>
<dbReference type="GO" id="GO:0008270">
    <property type="term" value="F:zinc ion binding"/>
    <property type="evidence" value="ECO:0007669"/>
    <property type="project" value="UniProtKB-KW"/>
</dbReference>
<dbReference type="GO" id="GO:0006265">
    <property type="term" value="P:DNA topological change"/>
    <property type="evidence" value="ECO:0007669"/>
    <property type="project" value="UniProtKB-UniRule"/>
</dbReference>
<feature type="site" description="Interaction with DNA" evidence="10">
    <location>
        <position position="305"/>
    </location>
</feature>
<dbReference type="GO" id="GO:0003917">
    <property type="term" value="F:DNA topoisomerase type I (single strand cut, ATP-independent) activity"/>
    <property type="evidence" value="ECO:0007669"/>
    <property type="project" value="UniProtKB-UniRule"/>
</dbReference>
<dbReference type="PROSITE" id="PS52039">
    <property type="entry name" value="TOPO_IA_2"/>
    <property type="match status" value="1"/>
</dbReference>
<evidence type="ECO:0000256" key="5">
    <source>
        <dbReference type="ARBA" id="ARBA00022833"/>
    </source>
</evidence>
<gene>
    <name evidence="10 14" type="primary">topA</name>
    <name evidence="14" type="ORF">IHV25_01705</name>
</gene>
<keyword evidence="4" id="KW-0863">Zinc-finger</keyword>
<evidence type="ECO:0000256" key="8">
    <source>
        <dbReference type="ARBA" id="ARBA00023125"/>
    </source>
</evidence>
<dbReference type="InterPro" id="IPR023405">
    <property type="entry name" value="Topo_IA_core_domain"/>
</dbReference>
<dbReference type="AlphaFoldDB" id="A0A8J6YM55"/>
<dbReference type="PROSITE" id="PS00396">
    <property type="entry name" value="TOPO_IA_1"/>
    <property type="match status" value="1"/>
</dbReference>
<dbReference type="Gene3D" id="1.10.290.10">
    <property type="entry name" value="Topoisomerase I, domain 4"/>
    <property type="match status" value="1"/>
</dbReference>
<dbReference type="Pfam" id="PF01396">
    <property type="entry name" value="Zn_ribbon_Top1"/>
    <property type="match status" value="1"/>
</dbReference>
<keyword evidence="5" id="KW-0862">Zinc</keyword>
<dbReference type="SUPFAM" id="SSF56712">
    <property type="entry name" value="Prokaryotic type I DNA topoisomerase"/>
    <property type="match status" value="1"/>
</dbReference>
<dbReference type="GO" id="GO:0005694">
    <property type="term" value="C:chromosome"/>
    <property type="evidence" value="ECO:0007669"/>
    <property type="project" value="InterPro"/>
</dbReference>
<feature type="site" description="Interaction with DNA" evidence="10">
    <location>
        <position position="157"/>
    </location>
</feature>
<dbReference type="CDD" id="cd00186">
    <property type="entry name" value="TOP1Ac"/>
    <property type="match status" value="1"/>
</dbReference>
<evidence type="ECO:0000256" key="10">
    <source>
        <dbReference type="HAMAP-Rule" id="MF_00952"/>
    </source>
</evidence>
<feature type="active site" description="O-(5'-phospho-DNA)-tyrosine intermediate" evidence="10">
    <location>
        <position position="303"/>
    </location>
</feature>
<dbReference type="HAMAP" id="MF_00952">
    <property type="entry name" value="Topoisom_1_prok"/>
    <property type="match status" value="1"/>
</dbReference>
<evidence type="ECO:0000259" key="12">
    <source>
        <dbReference type="PROSITE" id="PS50880"/>
    </source>
</evidence>
<dbReference type="InterPro" id="IPR034149">
    <property type="entry name" value="TOPRIM_TopoI"/>
</dbReference>
<dbReference type="InterPro" id="IPR028612">
    <property type="entry name" value="Topoisom_1_IA"/>
</dbReference>
<feature type="region of interest" description="Interaction with DNA" evidence="10">
    <location>
        <begin position="165"/>
        <end position="170"/>
    </location>
</feature>
<dbReference type="CDD" id="cd03363">
    <property type="entry name" value="TOPRIM_TopoIA_TopoI"/>
    <property type="match status" value="1"/>
</dbReference>
<dbReference type="InterPro" id="IPR003602">
    <property type="entry name" value="Topo_IA_DNA-bd_dom"/>
</dbReference>
<dbReference type="InterPro" id="IPR025589">
    <property type="entry name" value="Toprim_C_rpt"/>
</dbReference>
<keyword evidence="6" id="KW-0460">Magnesium</keyword>
<dbReference type="Gene3D" id="1.10.460.10">
    <property type="entry name" value="Topoisomerase I, domain 2"/>
    <property type="match status" value="1"/>
</dbReference>
<dbReference type="InterPro" id="IPR023406">
    <property type="entry name" value="Topo_IA_AS"/>
</dbReference>
<dbReference type="NCBIfam" id="TIGR01051">
    <property type="entry name" value="topA_bact"/>
    <property type="match status" value="1"/>
</dbReference>
<feature type="compositionally biased region" description="Low complexity" evidence="11">
    <location>
        <begin position="861"/>
        <end position="951"/>
    </location>
</feature>
<dbReference type="Gene3D" id="2.70.20.10">
    <property type="entry name" value="Topoisomerase I, domain 3"/>
    <property type="match status" value="1"/>
</dbReference>
<dbReference type="SMART" id="SM00436">
    <property type="entry name" value="TOP1Bc"/>
    <property type="match status" value="1"/>
</dbReference>
<dbReference type="Gene3D" id="3.30.65.10">
    <property type="entry name" value="Bacterial Topoisomerase I, domain 1"/>
    <property type="match status" value="1"/>
</dbReference>
<accession>A0A8J6YM55</accession>
<feature type="domain" description="Toprim" evidence="12">
    <location>
        <begin position="1"/>
        <end position="115"/>
    </location>
</feature>
<dbReference type="InterPro" id="IPR006171">
    <property type="entry name" value="TOPRIM_dom"/>
</dbReference>
<dbReference type="InterPro" id="IPR003601">
    <property type="entry name" value="Topo_IA_2"/>
</dbReference>
<dbReference type="GO" id="GO:0003677">
    <property type="term" value="F:DNA binding"/>
    <property type="evidence" value="ECO:0007669"/>
    <property type="project" value="UniProtKB-KW"/>
</dbReference>
<comment type="caution">
    <text evidence="10">Lacks conserved residue(s) required for the propagation of feature annotation.</text>
</comment>
<comment type="similarity">
    <text evidence="2 10">Belongs to the type IA topoisomerase family.</text>
</comment>
<dbReference type="SMART" id="SM00437">
    <property type="entry name" value="TOP1Ac"/>
    <property type="match status" value="1"/>
</dbReference>
<evidence type="ECO:0000313" key="14">
    <source>
        <dbReference type="EMBL" id="MBE1236369.1"/>
    </source>
</evidence>
<dbReference type="InterPro" id="IPR005733">
    <property type="entry name" value="TopoI_bac-type"/>
</dbReference>
<keyword evidence="7 10" id="KW-0799">Topoisomerase</keyword>